<name>E9I719_DAPPU</name>
<dbReference type="AlphaFoldDB" id="E9I719"/>
<keyword evidence="2" id="KW-1185">Reference proteome</keyword>
<evidence type="ECO:0000313" key="1">
    <source>
        <dbReference type="EMBL" id="EFX60212.1"/>
    </source>
</evidence>
<gene>
    <name evidence="1" type="ORF">DAPPUDRAFT_125035</name>
</gene>
<dbReference type="Proteomes" id="UP000000305">
    <property type="component" value="Unassembled WGS sequence"/>
</dbReference>
<dbReference type="InParanoid" id="E9I719"/>
<dbReference type="KEGG" id="dpx:DAPPUDRAFT_125035"/>
<reference evidence="1 2" key="1">
    <citation type="journal article" date="2011" name="Science">
        <title>The ecoresponsive genome of Daphnia pulex.</title>
        <authorList>
            <person name="Colbourne J.K."/>
            <person name="Pfrender M.E."/>
            <person name="Gilbert D."/>
            <person name="Thomas W.K."/>
            <person name="Tucker A."/>
            <person name="Oakley T.H."/>
            <person name="Tokishita S."/>
            <person name="Aerts A."/>
            <person name="Arnold G.J."/>
            <person name="Basu M.K."/>
            <person name="Bauer D.J."/>
            <person name="Caceres C.E."/>
            <person name="Carmel L."/>
            <person name="Casola C."/>
            <person name="Choi J.H."/>
            <person name="Detter J.C."/>
            <person name="Dong Q."/>
            <person name="Dusheyko S."/>
            <person name="Eads B.D."/>
            <person name="Frohlich T."/>
            <person name="Geiler-Samerotte K.A."/>
            <person name="Gerlach D."/>
            <person name="Hatcher P."/>
            <person name="Jogdeo S."/>
            <person name="Krijgsveld J."/>
            <person name="Kriventseva E.V."/>
            <person name="Kultz D."/>
            <person name="Laforsch C."/>
            <person name="Lindquist E."/>
            <person name="Lopez J."/>
            <person name="Manak J.R."/>
            <person name="Muller J."/>
            <person name="Pangilinan J."/>
            <person name="Patwardhan R.P."/>
            <person name="Pitluck S."/>
            <person name="Pritham E.J."/>
            <person name="Rechtsteiner A."/>
            <person name="Rho M."/>
            <person name="Rogozin I.B."/>
            <person name="Sakarya O."/>
            <person name="Salamov A."/>
            <person name="Schaack S."/>
            <person name="Shapiro H."/>
            <person name="Shiga Y."/>
            <person name="Skalitzky C."/>
            <person name="Smith Z."/>
            <person name="Souvorov A."/>
            <person name="Sung W."/>
            <person name="Tang Z."/>
            <person name="Tsuchiya D."/>
            <person name="Tu H."/>
            <person name="Vos H."/>
            <person name="Wang M."/>
            <person name="Wolf Y.I."/>
            <person name="Yamagata H."/>
            <person name="Yamada T."/>
            <person name="Ye Y."/>
            <person name="Shaw J.R."/>
            <person name="Andrews J."/>
            <person name="Crease T.J."/>
            <person name="Tang H."/>
            <person name="Lucas S.M."/>
            <person name="Robertson H.M."/>
            <person name="Bork P."/>
            <person name="Koonin E.V."/>
            <person name="Zdobnov E.M."/>
            <person name="Grigoriev I.V."/>
            <person name="Lynch M."/>
            <person name="Boore J.L."/>
        </authorList>
    </citation>
    <scope>NUCLEOTIDE SEQUENCE [LARGE SCALE GENOMIC DNA]</scope>
</reference>
<dbReference type="EMBL" id="GL736867">
    <property type="protein sequence ID" value="EFX60212.1"/>
    <property type="molecule type" value="Genomic_DNA"/>
</dbReference>
<dbReference type="HOGENOM" id="CLU_2186545_0_0_1"/>
<accession>E9I719</accession>
<organism evidence="1 2">
    <name type="scientific">Daphnia pulex</name>
    <name type="common">Water flea</name>
    <dbReference type="NCBI Taxonomy" id="6669"/>
    <lineage>
        <taxon>Eukaryota</taxon>
        <taxon>Metazoa</taxon>
        <taxon>Ecdysozoa</taxon>
        <taxon>Arthropoda</taxon>
        <taxon>Crustacea</taxon>
        <taxon>Branchiopoda</taxon>
        <taxon>Diplostraca</taxon>
        <taxon>Cladocera</taxon>
        <taxon>Anomopoda</taxon>
        <taxon>Daphniidae</taxon>
        <taxon>Daphnia</taxon>
    </lineage>
</organism>
<dbReference type="OrthoDB" id="10480535at2759"/>
<sequence length="109" mass="12157">MEQVYTFCRTLVAFSHPENAYICKFRKDGGFVHRVKSKKKVADMLSKYNFRVRHDAGEVVYKGPKYLDDGILVYHGIVGSPCDPDAQFVDVNTHGADGADGNNFNGLVV</sequence>
<proteinExistence type="predicted"/>
<evidence type="ECO:0000313" key="2">
    <source>
        <dbReference type="Proteomes" id="UP000000305"/>
    </source>
</evidence>
<protein>
    <submittedName>
        <fullName evidence="1">Uncharacterized protein</fullName>
    </submittedName>
</protein>